<evidence type="ECO:0000313" key="3">
    <source>
        <dbReference type="EMBL" id="KPN31039.1"/>
    </source>
</evidence>
<dbReference type="EMBL" id="LGUC01000001">
    <property type="protein sequence ID" value="KPN31039.1"/>
    <property type="molecule type" value="Genomic_DNA"/>
</dbReference>
<gene>
    <name evidence="3" type="ORF">SY89_01781</name>
</gene>
<sequence>MSNSTTENGVSSYSGTMIAVNAVIAVAVALGAVWVANGFNVFYERLDRVSPTADGGGIGTAFAQGNDIGWLVFMVEAIHAIDVLMGLFILVLVFVHWSAFRRLAGRMRQPGESRAMPDGGDTDTENGGDTQ</sequence>
<proteinExistence type="predicted"/>
<evidence type="ECO:0000313" key="4">
    <source>
        <dbReference type="Proteomes" id="UP000050535"/>
    </source>
</evidence>
<comment type="caution">
    <text evidence="3">The sequence shown here is derived from an EMBL/GenBank/DDBJ whole genome shotgun (WGS) entry which is preliminary data.</text>
</comment>
<keyword evidence="4" id="KW-1185">Reference proteome</keyword>
<feature type="region of interest" description="Disordered" evidence="1">
    <location>
        <begin position="109"/>
        <end position="131"/>
    </location>
</feature>
<evidence type="ECO:0000256" key="2">
    <source>
        <dbReference type="SAM" id="Phobius"/>
    </source>
</evidence>
<keyword evidence="2" id="KW-0472">Membrane</keyword>
<dbReference type="AlphaFoldDB" id="A0A0P7I2E7"/>
<organism evidence="3 4">
    <name type="scientific">Halolamina pelagica</name>
    <dbReference type="NCBI Taxonomy" id="699431"/>
    <lineage>
        <taxon>Archaea</taxon>
        <taxon>Methanobacteriati</taxon>
        <taxon>Methanobacteriota</taxon>
        <taxon>Stenosarchaea group</taxon>
        <taxon>Halobacteria</taxon>
        <taxon>Halobacteriales</taxon>
        <taxon>Haloferacaceae</taxon>
    </lineage>
</organism>
<keyword evidence="2" id="KW-0812">Transmembrane</keyword>
<name>A0A0P7I2E7_9EURY</name>
<dbReference type="STRING" id="699431.SY89_01781"/>
<feature type="compositionally biased region" description="Acidic residues" evidence="1">
    <location>
        <begin position="120"/>
        <end position="131"/>
    </location>
</feature>
<dbReference type="OrthoDB" id="206264at2157"/>
<evidence type="ECO:0000256" key="1">
    <source>
        <dbReference type="SAM" id="MobiDB-lite"/>
    </source>
</evidence>
<reference evidence="4" key="1">
    <citation type="submission" date="2013-11" db="EMBL/GenBank/DDBJ databases">
        <authorList>
            <person name="Hoang H.T."/>
            <person name="Killian M.L."/>
            <person name="Madson D.M."/>
            <person name="Arruda P.H.E."/>
            <person name="Sun D."/>
            <person name="Schwartz K.J."/>
            <person name="Yoon K."/>
        </authorList>
    </citation>
    <scope>NUCLEOTIDE SEQUENCE [LARGE SCALE GENOMIC DNA]</scope>
    <source>
        <strain evidence="4">CDK2</strain>
    </source>
</reference>
<dbReference type="RefSeq" id="WP_054583792.1">
    <property type="nucleotide sequence ID" value="NZ_LGUC01000001.1"/>
</dbReference>
<keyword evidence="2" id="KW-1133">Transmembrane helix</keyword>
<dbReference type="Proteomes" id="UP000050535">
    <property type="component" value="Unassembled WGS sequence"/>
</dbReference>
<feature type="transmembrane region" description="Helical" evidence="2">
    <location>
        <begin position="12"/>
        <end position="36"/>
    </location>
</feature>
<protein>
    <submittedName>
        <fullName evidence="3">Uncharacterized protein</fullName>
    </submittedName>
</protein>
<feature type="transmembrane region" description="Helical" evidence="2">
    <location>
        <begin position="77"/>
        <end position="100"/>
    </location>
</feature>
<accession>A0A0P7I2E7</accession>